<dbReference type="EMBL" id="LN483345">
    <property type="protein sequence ID" value="CDZ98793.1"/>
    <property type="molecule type" value="Genomic_DNA"/>
</dbReference>
<accession>A0A0F7SME4</accession>
<evidence type="ECO:0000256" key="4">
    <source>
        <dbReference type="ARBA" id="ARBA00022723"/>
    </source>
</evidence>
<keyword evidence="5" id="KW-0732">Signal</keyword>
<keyword evidence="8" id="KW-0503">Monooxygenase</keyword>
<proteinExistence type="inferred from homology"/>
<name>A0A0F7SME4_PHARH</name>
<protein>
    <submittedName>
        <fullName evidence="13">Uncharacterized protein</fullName>
    </submittedName>
</protein>
<dbReference type="AlphaFoldDB" id="A0A0F7SME4"/>
<feature type="compositionally biased region" description="Acidic residues" evidence="12">
    <location>
        <begin position="218"/>
        <end position="240"/>
    </location>
</feature>
<evidence type="ECO:0000256" key="5">
    <source>
        <dbReference type="ARBA" id="ARBA00022729"/>
    </source>
</evidence>
<sequence>MDLYPGQSAKFEISCNRQFTKYRDPTNQSPLGEYACDTVGPLHTVLNFGEAVDDSKFGGCALAIAYESDVKKLKPEDFTIFSVNHSCVWYREISFEVPQDLPECDDEKGCHCTWNWIHTANNQNAEGRGEGYPFEMYQNMYRCRINNATGVQPVLTGKVAAECINGNGTETSGCLDGPKTPFVWSQAEGDNIVSQVCLSSLEYGFQNGAQNDIFDTKPDDDDDDNDDKDDNDKDKDEDEGEAKKDEDQKEGKPEDASGQPPYSPHESIDETGWAVPEISIGIPLVGSTLGFFLGRV</sequence>
<keyword evidence="9" id="KW-1015">Disulfide bond</keyword>
<evidence type="ECO:0000256" key="1">
    <source>
        <dbReference type="ARBA" id="ARBA00001973"/>
    </source>
</evidence>
<dbReference type="InterPro" id="IPR054497">
    <property type="entry name" value="LPMO_AA14"/>
</dbReference>
<evidence type="ECO:0000256" key="6">
    <source>
        <dbReference type="ARBA" id="ARBA00023002"/>
    </source>
</evidence>
<comment type="subcellular location">
    <subcellularLocation>
        <location evidence="2">Secreted</location>
    </subcellularLocation>
</comment>
<evidence type="ECO:0000256" key="11">
    <source>
        <dbReference type="ARBA" id="ARBA00046340"/>
    </source>
</evidence>
<reference evidence="13" key="1">
    <citation type="submission" date="2014-08" db="EMBL/GenBank/DDBJ databases">
        <authorList>
            <person name="Sharma Rahul"/>
            <person name="Thines Marco"/>
        </authorList>
    </citation>
    <scope>NUCLEOTIDE SEQUENCE</scope>
</reference>
<evidence type="ECO:0000256" key="3">
    <source>
        <dbReference type="ARBA" id="ARBA00022525"/>
    </source>
</evidence>
<comment type="cofactor">
    <cofactor evidence="1">
        <name>Cu(2+)</name>
        <dbReference type="ChEBI" id="CHEBI:29036"/>
    </cofactor>
</comment>
<evidence type="ECO:0000256" key="10">
    <source>
        <dbReference type="ARBA" id="ARBA00023180"/>
    </source>
</evidence>
<feature type="compositionally biased region" description="Basic and acidic residues" evidence="12">
    <location>
        <begin position="241"/>
        <end position="255"/>
    </location>
</feature>
<feature type="region of interest" description="Disordered" evidence="12">
    <location>
        <begin position="209"/>
        <end position="270"/>
    </location>
</feature>
<keyword evidence="6" id="KW-0560">Oxidoreductase</keyword>
<keyword evidence="4" id="KW-0479">Metal-binding</keyword>
<evidence type="ECO:0000313" key="13">
    <source>
        <dbReference type="EMBL" id="CDZ98793.1"/>
    </source>
</evidence>
<keyword evidence="3" id="KW-0964">Secreted</keyword>
<keyword evidence="7" id="KW-0186">Copper</keyword>
<keyword evidence="10" id="KW-0325">Glycoprotein</keyword>
<evidence type="ECO:0000256" key="12">
    <source>
        <dbReference type="SAM" id="MobiDB-lite"/>
    </source>
</evidence>
<evidence type="ECO:0000256" key="2">
    <source>
        <dbReference type="ARBA" id="ARBA00004613"/>
    </source>
</evidence>
<dbReference type="Pfam" id="PF22810">
    <property type="entry name" value="LPMO_AA14"/>
    <property type="match status" value="1"/>
</dbReference>
<evidence type="ECO:0000256" key="7">
    <source>
        <dbReference type="ARBA" id="ARBA00023008"/>
    </source>
</evidence>
<evidence type="ECO:0000256" key="8">
    <source>
        <dbReference type="ARBA" id="ARBA00023033"/>
    </source>
</evidence>
<dbReference type="GO" id="GO:0005576">
    <property type="term" value="C:extracellular region"/>
    <property type="evidence" value="ECO:0007669"/>
    <property type="project" value="UniProtKB-SubCell"/>
</dbReference>
<dbReference type="GO" id="GO:0046872">
    <property type="term" value="F:metal ion binding"/>
    <property type="evidence" value="ECO:0007669"/>
    <property type="project" value="UniProtKB-KW"/>
</dbReference>
<evidence type="ECO:0000256" key="9">
    <source>
        <dbReference type="ARBA" id="ARBA00023157"/>
    </source>
</evidence>
<dbReference type="GO" id="GO:0004497">
    <property type="term" value="F:monooxygenase activity"/>
    <property type="evidence" value="ECO:0007669"/>
    <property type="project" value="UniProtKB-KW"/>
</dbReference>
<comment type="similarity">
    <text evidence="11">Belongs to the polysaccharide monooxygenase AA14 family.</text>
</comment>
<organism evidence="13">
    <name type="scientific">Phaffia rhodozyma</name>
    <name type="common">Yeast</name>
    <name type="synonym">Xanthophyllomyces dendrorhous</name>
    <dbReference type="NCBI Taxonomy" id="264483"/>
    <lineage>
        <taxon>Eukaryota</taxon>
        <taxon>Fungi</taxon>
        <taxon>Dikarya</taxon>
        <taxon>Basidiomycota</taxon>
        <taxon>Agaricomycotina</taxon>
        <taxon>Tremellomycetes</taxon>
        <taxon>Cystofilobasidiales</taxon>
        <taxon>Mrakiaceae</taxon>
        <taxon>Phaffia</taxon>
    </lineage>
</organism>